<dbReference type="Pfam" id="PF13385">
    <property type="entry name" value="Laminin_G_3"/>
    <property type="match status" value="1"/>
</dbReference>
<name>A0A518DCM0_9BACT</name>
<evidence type="ECO:0000256" key="1">
    <source>
        <dbReference type="SAM" id="SignalP"/>
    </source>
</evidence>
<keyword evidence="4" id="KW-1185">Reference proteome</keyword>
<evidence type="ECO:0000313" key="4">
    <source>
        <dbReference type="Proteomes" id="UP000317429"/>
    </source>
</evidence>
<evidence type="ECO:0000259" key="2">
    <source>
        <dbReference type="Pfam" id="PF07589"/>
    </source>
</evidence>
<dbReference type="Pfam" id="PF07589">
    <property type="entry name" value="PEP-CTERM"/>
    <property type="match status" value="1"/>
</dbReference>
<dbReference type="NCBIfam" id="TIGR02595">
    <property type="entry name" value="PEP_CTERM"/>
    <property type="match status" value="1"/>
</dbReference>
<dbReference type="Proteomes" id="UP000317429">
    <property type="component" value="Chromosome"/>
</dbReference>
<feature type="domain" description="Ice-binding protein C-terminal" evidence="2">
    <location>
        <begin position="471"/>
        <end position="493"/>
    </location>
</feature>
<gene>
    <name evidence="3" type="ORF">Pla175_26140</name>
</gene>
<dbReference type="AlphaFoldDB" id="A0A518DCM0"/>
<evidence type="ECO:0000313" key="3">
    <source>
        <dbReference type="EMBL" id="QDU89227.1"/>
    </source>
</evidence>
<feature type="signal peptide" evidence="1">
    <location>
        <begin position="1"/>
        <end position="18"/>
    </location>
</feature>
<dbReference type="EMBL" id="CP036291">
    <property type="protein sequence ID" value="QDU89227.1"/>
    <property type="molecule type" value="Genomic_DNA"/>
</dbReference>
<dbReference type="RefSeq" id="WP_145292086.1">
    <property type="nucleotide sequence ID" value="NZ_CP036291.1"/>
</dbReference>
<accession>A0A518DCM0</accession>
<dbReference type="OrthoDB" id="251941at2"/>
<reference evidence="3 4" key="1">
    <citation type="submission" date="2019-02" db="EMBL/GenBank/DDBJ databases">
        <title>Deep-cultivation of Planctomycetes and their phenomic and genomic characterization uncovers novel biology.</title>
        <authorList>
            <person name="Wiegand S."/>
            <person name="Jogler M."/>
            <person name="Boedeker C."/>
            <person name="Pinto D."/>
            <person name="Vollmers J."/>
            <person name="Rivas-Marin E."/>
            <person name="Kohn T."/>
            <person name="Peeters S.H."/>
            <person name="Heuer A."/>
            <person name="Rast P."/>
            <person name="Oberbeckmann S."/>
            <person name="Bunk B."/>
            <person name="Jeske O."/>
            <person name="Meyerdierks A."/>
            <person name="Storesund J.E."/>
            <person name="Kallscheuer N."/>
            <person name="Luecker S."/>
            <person name="Lage O.M."/>
            <person name="Pohl T."/>
            <person name="Merkel B.J."/>
            <person name="Hornburger P."/>
            <person name="Mueller R.-W."/>
            <person name="Bruemmer F."/>
            <person name="Labrenz M."/>
            <person name="Spormann A.M."/>
            <person name="Op den Camp H."/>
            <person name="Overmann J."/>
            <person name="Amann R."/>
            <person name="Jetten M.S.M."/>
            <person name="Mascher T."/>
            <person name="Medema M.H."/>
            <person name="Devos D.P."/>
            <person name="Kaster A.-K."/>
            <person name="Ovreas L."/>
            <person name="Rohde M."/>
            <person name="Galperin M.Y."/>
            <person name="Jogler C."/>
        </authorList>
    </citation>
    <scope>NUCLEOTIDE SEQUENCE [LARGE SCALE GENOMIC DNA]</scope>
    <source>
        <strain evidence="3 4">Pla175</strain>
    </source>
</reference>
<dbReference type="KEGG" id="pnd:Pla175_26140"/>
<sequence precursor="true">MSRLLFTAVVTGLLAAVAADSQAIKVHSYTFNGDTRAAGGIVDSIGGMNGTLIDPAGTYGVLAGGGIDLTRNNGANSDQPGAVDPSGIDVGAYIDLPNGISNSVFATNNAATFETWITIQQNRTYARLWDFGSSAGGENVSDGAGEYLSLAATSNAAGAAGAVQFASRESLSGVAEYANGTAALPVGQLSHVLVTMDANDTSAGPSGTVKIYVDNVIVSTGKVADNLPLKDVANFGGLLPVNQWLGRSAFDNPLFDGIFHEFNMYNTALTESEINTSFTTGPAAFNGPRVEVNRDTGVVTLLNDTGNAQSLSSYSITSNLMGLDPSGLSPIAGWSTTSTTDGQISQSGGAPQTLTPAGINLGAIWTRSPVEDLELAFTLQGGLAANAAVTYTGAALQRSDLDVDGDIDTADFDIFLANSNTTITASQFDAYFLGDLNGDLKVDRADFRLFKADFLAAGNAVGALAAYSGAAVPEPSSIALALLGIAAFTGTRRLRG</sequence>
<feature type="chain" id="PRO_5021773926" description="Ice-binding protein C-terminal domain-containing protein" evidence="1">
    <location>
        <begin position="19"/>
        <end position="496"/>
    </location>
</feature>
<keyword evidence="1" id="KW-0732">Signal</keyword>
<dbReference type="InterPro" id="IPR013320">
    <property type="entry name" value="ConA-like_dom_sf"/>
</dbReference>
<dbReference type="InterPro" id="IPR013424">
    <property type="entry name" value="Ice-binding_C"/>
</dbReference>
<protein>
    <recommendedName>
        <fullName evidence="2">Ice-binding protein C-terminal domain-containing protein</fullName>
    </recommendedName>
</protein>
<proteinExistence type="predicted"/>
<dbReference type="SUPFAM" id="SSF49899">
    <property type="entry name" value="Concanavalin A-like lectins/glucanases"/>
    <property type="match status" value="1"/>
</dbReference>
<organism evidence="3 4">
    <name type="scientific">Pirellulimonas nuda</name>
    <dbReference type="NCBI Taxonomy" id="2528009"/>
    <lineage>
        <taxon>Bacteria</taxon>
        <taxon>Pseudomonadati</taxon>
        <taxon>Planctomycetota</taxon>
        <taxon>Planctomycetia</taxon>
        <taxon>Pirellulales</taxon>
        <taxon>Lacipirellulaceae</taxon>
        <taxon>Pirellulimonas</taxon>
    </lineage>
</organism>
<dbReference type="Gene3D" id="2.60.120.200">
    <property type="match status" value="1"/>
</dbReference>